<feature type="compositionally biased region" description="Acidic residues" evidence="1">
    <location>
        <begin position="1"/>
        <end position="14"/>
    </location>
</feature>
<evidence type="ECO:0000313" key="3">
    <source>
        <dbReference type="Proteomes" id="UP000326396"/>
    </source>
</evidence>
<comment type="caution">
    <text evidence="2">The sequence shown here is derived from an EMBL/GenBank/DDBJ whole genome shotgun (WGS) entry which is preliminary data.</text>
</comment>
<dbReference type="EMBL" id="SZYD01000018">
    <property type="protein sequence ID" value="KAD2805258.1"/>
    <property type="molecule type" value="Genomic_DNA"/>
</dbReference>
<evidence type="ECO:0000313" key="2">
    <source>
        <dbReference type="EMBL" id="KAD2805258.1"/>
    </source>
</evidence>
<feature type="compositionally biased region" description="Polar residues" evidence="1">
    <location>
        <begin position="96"/>
        <end position="111"/>
    </location>
</feature>
<sequence length="125" mass="13738">MFDESGGGTEEDREAGDQMGTRFNHKLSARSNLAKPHLVPVKAPTMPPPNLPPLPPALFFWEETPEPTGAGLDMIQNPMKHHSSSMNQEPTKHHSSATTTILQVEGSNQELNRGLKSRTAKLDCR</sequence>
<reference evidence="2 3" key="1">
    <citation type="submission" date="2019-05" db="EMBL/GenBank/DDBJ databases">
        <title>Mikania micrantha, genome provides insights into the molecular mechanism of rapid growth.</title>
        <authorList>
            <person name="Liu B."/>
        </authorList>
    </citation>
    <scope>NUCLEOTIDE SEQUENCE [LARGE SCALE GENOMIC DNA]</scope>
    <source>
        <strain evidence="2">NLD-2019</strain>
        <tissue evidence="2">Leaf</tissue>
    </source>
</reference>
<dbReference type="Proteomes" id="UP000326396">
    <property type="component" value="Linkage Group LG8"/>
</dbReference>
<accession>A0A5N6LUI8</accession>
<proteinExistence type="predicted"/>
<name>A0A5N6LUI8_9ASTR</name>
<feature type="region of interest" description="Disordered" evidence="1">
    <location>
        <begin position="1"/>
        <end position="31"/>
    </location>
</feature>
<feature type="region of interest" description="Disordered" evidence="1">
    <location>
        <begin position="57"/>
        <end position="125"/>
    </location>
</feature>
<keyword evidence="3" id="KW-1185">Reference proteome</keyword>
<organism evidence="2 3">
    <name type="scientific">Mikania micrantha</name>
    <name type="common">bitter vine</name>
    <dbReference type="NCBI Taxonomy" id="192012"/>
    <lineage>
        <taxon>Eukaryota</taxon>
        <taxon>Viridiplantae</taxon>
        <taxon>Streptophyta</taxon>
        <taxon>Embryophyta</taxon>
        <taxon>Tracheophyta</taxon>
        <taxon>Spermatophyta</taxon>
        <taxon>Magnoliopsida</taxon>
        <taxon>eudicotyledons</taxon>
        <taxon>Gunneridae</taxon>
        <taxon>Pentapetalae</taxon>
        <taxon>asterids</taxon>
        <taxon>campanulids</taxon>
        <taxon>Asterales</taxon>
        <taxon>Asteraceae</taxon>
        <taxon>Asteroideae</taxon>
        <taxon>Heliantheae alliance</taxon>
        <taxon>Eupatorieae</taxon>
        <taxon>Mikania</taxon>
    </lineage>
</organism>
<evidence type="ECO:0000256" key="1">
    <source>
        <dbReference type="SAM" id="MobiDB-lite"/>
    </source>
</evidence>
<gene>
    <name evidence="2" type="ORF">E3N88_38635</name>
</gene>
<dbReference type="AlphaFoldDB" id="A0A5N6LUI8"/>
<protein>
    <submittedName>
        <fullName evidence="2">Uncharacterized protein</fullName>
    </submittedName>
</protein>